<protein>
    <submittedName>
        <fullName evidence="5">Substrate-binding domain-containing protein</fullName>
    </submittedName>
</protein>
<dbReference type="SUPFAM" id="SSF53822">
    <property type="entry name" value="Periplasmic binding protein-like I"/>
    <property type="match status" value="1"/>
</dbReference>
<name>A0ABV6JEM5_9BACL</name>
<keyword evidence="1" id="KW-0805">Transcription regulation</keyword>
<dbReference type="Pfam" id="PF13377">
    <property type="entry name" value="Peripla_BP_3"/>
    <property type="match status" value="1"/>
</dbReference>
<dbReference type="InterPro" id="IPR028082">
    <property type="entry name" value="Peripla_BP_I"/>
</dbReference>
<dbReference type="RefSeq" id="WP_204818954.1">
    <property type="nucleotide sequence ID" value="NZ_JANHOF010000016.1"/>
</dbReference>
<dbReference type="Proteomes" id="UP001589818">
    <property type="component" value="Unassembled WGS sequence"/>
</dbReference>
<keyword evidence="2" id="KW-0238">DNA-binding</keyword>
<comment type="caution">
    <text evidence="5">The sequence shown here is derived from an EMBL/GenBank/DDBJ whole genome shotgun (WGS) entry which is preliminary data.</text>
</comment>
<evidence type="ECO:0000256" key="3">
    <source>
        <dbReference type="ARBA" id="ARBA00023163"/>
    </source>
</evidence>
<dbReference type="PANTHER" id="PTHR30146">
    <property type="entry name" value="LACI-RELATED TRANSCRIPTIONAL REPRESSOR"/>
    <property type="match status" value="1"/>
</dbReference>
<keyword evidence="6" id="KW-1185">Reference proteome</keyword>
<evidence type="ECO:0000313" key="5">
    <source>
        <dbReference type="EMBL" id="MFC0393058.1"/>
    </source>
</evidence>
<reference evidence="5 6" key="1">
    <citation type="submission" date="2024-09" db="EMBL/GenBank/DDBJ databases">
        <authorList>
            <person name="Sun Q."/>
            <person name="Mori K."/>
        </authorList>
    </citation>
    <scope>NUCLEOTIDE SEQUENCE [LARGE SCALE GENOMIC DNA]</scope>
    <source>
        <strain evidence="5 6">CCM 4839</strain>
    </source>
</reference>
<dbReference type="InterPro" id="IPR046335">
    <property type="entry name" value="LacI/GalR-like_sensor"/>
</dbReference>
<dbReference type="EMBL" id="JBHLVF010000028">
    <property type="protein sequence ID" value="MFC0393058.1"/>
    <property type="molecule type" value="Genomic_DNA"/>
</dbReference>
<evidence type="ECO:0000256" key="1">
    <source>
        <dbReference type="ARBA" id="ARBA00023015"/>
    </source>
</evidence>
<organism evidence="5 6">
    <name type="scientific">Paenibacillus mendelii</name>
    <dbReference type="NCBI Taxonomy" id="206163"/>
    <lineage>
        <taxon>Bacteria</taxon>
        <taxon>Bacillati</taxon>
        <taxon>Bacillota</taxon>
        <taxon>Bacilli</taxon>
        <taxon>Bacillales</taxon>
        <taxon>Paenibacillaceae</taxon>
        <taxon>Paenibacillus</taxon>
    </lineage>
</organism>
<keyword evidence="3" id="KW-0804">Transcription</keyword>
<proteinExistence type="predicted"/>
<feature type="domain" description="Transcriptional regulator LacI/GalR-like sensor" evidence="4">
    <location>
        <begin position="17"/>
        <end position="93"/>
    </location>
</feature>
<evidence type="ECO:0000259" key="4">
    <source>
        <dbReference type="Pfam" id="PF13377"/>
    </source>
</evidence>
<evidence type="ECO:0000256" key="2">
    <source>
        <dbReference type="ARBA" id="ARBA00023125"/>
    </source>
</evidence>
<evidence type="ECO:0000313" key="6">
    <source>
        <dbReference type="Proteomes" id="UP001589818"/>
    </source>
</evidence>
<dbReference type="Gene3D" id="3.40.50.2300">
    <property type="match status" value="1"/>
</dbReference>
<sequence length="101" mass="11459">MLRERRSEQVRIDNNFKAIEDRGIRIPDELSVLSFDDDDTFLLHKPTINTVRQPLYELGVEAARILLAHIAAGTKPVQTHIHMLKTSFIERNSIAPASAPK</sequence>
<accession>A0ABV6JEM5</accession>
<dbReference type="PANTHER" id="PTHR30146:SF24">
    <property type="entry name" value="XYLOSE OPERON REGULATORY PROTEIN"/>
    <property type="match status" value="1"/>
</dbReference>
<gene>
    <name evidence="5" type="ORF">ACFFJ8_16955</name>
</gene>